<dbReference type="EMBL" id="JAKWFO010000005">
    <property type="protein sequence ID" value="KAI9636567.1"/>
    <property type="molecule type" value="Genomic_DNA"/>
</dbReference>
<keyword evidence="2" id="KW-0472">Membrane</keyword>
<dbReference type="AlphaFoldDB" id="A0AA38LT68"/>
<dbReference type="Proteomes" id="UP001164286">
    <property type="component" value="Unassembled WGS sequence"/>
</dbReference>
<sequence>MIDSKSTSSIGDSPDLLVDGLPSYDSATSFPLSTTPQPGGSTSGAASSSTDAAVSAQQAYLFAGPSNAEPLKVPSTRGDQLVCNRQTEVTRYTSDLSTTRVTRVETYDPAGSDPAVLYDFLANISGQIPKVRLQITGYHTETPAQDQAVTINGVTVMQKKGETVKISDFNFFIDLTDIISPAGVHLSVLPGYTPEYRGKMCAAYGAKFSPSQGGQDGYAPLSTDDAPAHVSVGSGRPISWGAHDVFAKWDGKRWMQGLPIWAKPQDIRLEGVNQPGDPGHRDGDIEQARGKQGEPALTAWCQAYCADRGWLKEFILRKEVWGWDYGALSKAIKGAVVSTGYTTEVEVKLNWDEQEAMVMPSNPWTRINNETFYHVILCITLIYPLVYFFRYLCLLPWVGGRYNIARATYNLKPYPPLPSTYPSETIHEAQSRLPGLMKTNPQLPAEPVLRLGPKGVHYLAGKREGEWFAQWEERIKMAAQTRFRGELTLGPTIEPREVSLDGYQR</sequence>
<evidence type="ECO:0000313" key="4">
    <source>
        <dbReference type="Proteomes" id="UP001164286"/>
    </source>
</evidence>
<protein>
    <submittedName>
        <fullName evidence="3">Uncharacterized protein</fullName>
    </submittedName>
</protein>
<reference evidence="3" key="1">
    <citation type="journal article" date="2022" name="G3 (Bethesda)">
        <title>High quality genome of the basidiomycete yeast Dioszegia hungarica PDD-24b-2 isolated from cloud water.</title>
        <authorList>
            <person name="Jarrige D."/>
            <person name="Haridas S."/>
            <person name="Bleykasten-Grosshans C."/>
            <person name="Joly M."/>
            <person name="Nadalig T."/>
            <person name="Sancelme M."/>
            <person name="Vuilleumier S."/>
            <person name="Grigoriev I.V."/>
            <person name="Amato P."/>
            <person name="Bringel F."/>
        </authorList>
    </citation>
    <scope>NUCLEOTIDE SEQUENCE</scope>
    <source>
        <strain evidence="3">PDD-24b-2</strain>
    </source>
</reference>
<name>A0AA38LT68_9TREE</name>
<accession>A0AA38LT68</accession>
<keyword evidence="4" id="KW-1185">Reference proteome</keyword>
<evidence type="ECO:0000256" key="1">
    <source>
        <dbReference type="SAM" id="MobiDB-lite"/>
    </source>
</evidence>
<dbReference type="PANTHER" id="PTHR37848">
    <property type="entry name" value="EXPRESSED PROTEIN"/>
    <property type="match status" value="1"/>
</dbReference>
<feature type="compositionally biased region" description="Polar residues" evidence="1">
    <location>
        <begin position="28"/>
        <end position="39"/>
    </location>
</feature>
<evidence type="ECO:0000256" key="2">
    <source>
        <dbReference type="SAM" id="Phobius"/>
    </source>
</evidence>
<proteinExistence type="predicted"/>
<feature type="region of interest" description="Disordered" evidence="1">
    <location>
        <begin position="28"/>
        <end position="50"/>
    </location>
</feature>
<keyword evidence="2" id="KW-1133">Transmembrane helix</keyword>
<dbReference type="RefSeq" id="XP_052946344.1">
    <property type="nucleotide sequence ID" value="XM_053093326.1"/>
</dbReference>
<evidence type="ECO:0000313" key="3">
    <source>
        <dbReference type="EMBL" id="KAI9636567.1"/>
    </source>
</evidence>
<dbReference type="PANTHER" id="PTHR37848:SF1">
    <property type="entry name" value="SUN DOMAIN-CONTAINING PROTEIN"/>
    <property type="match status" value="1"/>
</dbReference>
<keyword evidence="2" id="KW-0812">Transmembrane</keyword>
<organism evidence="3 4">
    <name type="scientific">Dioszegia hungarica</name>
    <dbReference type="NCBI Taxonomy" id="4972"/>
    <lineage>
        <taxon>Eukaryota</taxon>
        <taxon>Fungi</taxon>
        <taxon>Dikarya</taxon>
        <taxon>Basidiomycota</taxon>
        <taxon>Agaricomycotina</taxon>
        <taxon>Tremellomycetes</taxon>
        <taxon>Tremellales</taxon>
        <taxon>Bulleribasidiaceae</taxon>
        <taxon>Dioszegia</taxon>
    </lineage>
</organism>
<comment type="caution">
    <text evidence="3">The sequence shown here is derived from an EMBL/GenBank/DDBJ whole genome shotgun (WGS) entry which is preliminary data.</text>
</comment>
<dbReference type="GeneID" id="77732531"/>
<gene>
    <name evidence="3" type="ORF">MKK02DRAFT_45272</name>
</gene>
<feature type="transmembrane region" description="Helical" evidence="2">
    <location>
        <begin position="372"/>
        <end position="393"/>
    </location>
</feature>